<accession>A0AA40KYH6</accession>
<comment type="caution">
    <text evidence="2">The sequence shown here is derived from an EMBL/GenBank/DDBJ whole genome shotgun (WGS) entry which is preliminary data.</text>
</comment>
<dbReference type="EMBL" id="JAHYIQ010000001">
    <property type="protein sequence ID" value="KAK1137765.1"/>
    <property type="molecule type" value="Genomic_DNA"/>
</dbReference>
<evidence type="ECO:0000313" key="2">
    <source>
        <dbReference type="EMBL" id="KAK1137765.1"/>
    </source>
</evidence>
<evidence type="ECO:0000256" key="1">
    <source>
        <dbReference type="SAM" id="MobiDB-lite"/>
    </source>
</evidence>
<protein>
    <submittedName>
        <fullName evidence="2">Uncharacterized protein</fullName>
    </submittedName>
</protein>
<feature type="compositionally biased region" description="Polar residues" evidence="1">
    <location>
        <begin position="138"/>
        <end position="156"/>
    </location>
</feature>
<reference evidence="2" key="1">
    <citation type="submission" date="2021-10" db="EMBL/GenBank/DDBJ databases">
        <title>Melipona bicolor Genome sequencing and assembly.</title>
        <authorList>
            <person name="Araujo N.S."/>
            <person name="Arias M.C."/>
        </authorList>
    </citation>
    <scope>NUCLEOTIDE SEQUENCE</scope>
    <source>
        <strain evidence="2">USP_2M_L1-L4_2017</strain>
        <tissue evidence="2">Whole body</tissue>
    </source>
</reference>
<feature type="region of interest" description="Disordered" evidence="1">
    <location>
        <begin position="125"/>
        <end position="165"/>
    </location>
</feature>
<organism evidence="2 3">
    <name type="scientific">Melipona bicolor</name>
    <dbReference type="NCBI Taxonomy" id="60889"/>
    <lineage>
        <taxon>Eukaryota</taxon>
        <taxon>Metazoa</taxon>
        <taxon>Ecdysozoa</taxon>
        <taxon>Arthropoda</taxon>
        <taxon>Hexapoda</taxon>
        <taxon>Insecta</taxon>
        <taxon>Pterygota</taxon>
        <taxon>Neoptera</taxon>
        <taxon>Endopterygota</taxon>
        <taxon>Hymenoptera</taxon>
        <taxon>Apocrita</taxon>
        <taxon>Aculeata</taxon>
        <taxon>Apoidea</taxon>
        <taxon>Anthophila</taxon>
        <taxon>Apidae</taxon>
        <taxon>Melipona</taxon>
    </lineage>
</organism>
<proteinExistence type="predicted"/>
<keyword evidence="3" id="KW-1185">Reference proteome</keyword>
<dbReference type="AlphaFoldDB" id="A0AA40KYH6"/>
<name>A0AA40KYH6_9HYME</name>
<sequence length="181" mass="19180">MAPSKCKYSGKIAPYLDLRAGARLENVVMAVRGGITSLRSTGTRRGGTVSLDHALHVCPSSTDSLPNRGRCASSAASTTVRSNEVCGLRAIVVLEDIEKILKRPTIRRSKRIAANSSANSLAIRTATPMKSIPEKNAGCSTAYETPHQASPSTNPKSIPPARVSRNANTTGIRIGIVQLNM</sequence>
<gene>
    <name evidence="2" type="ORF">K0M31_002259</name>
</gene>
<evidence type="ECO:0000313" key="3">
    <source>
        <dbReference type="Proteomes" id="UP001177670"/>
    </source>
</evidence>
<dbReference type="Proteomes" id="UP001177670">
    <property type="component" value="Unassembled WGS sequence"/>
</dbReference>